<gene>
    <name evidence="2" type="ORF">PPROV_001088000</name>
</gene>
<evidence type="ECO:0000256" key="1">
    <source>
        <dbReference type="SAM" id="MobiDB-lite"/>
    </source>
</evidence>
<name>A0A830HY26_9CHLO</name>
<comment type="caution">
    <text evidence="2">The sequence shown here is derived from an EMBL/GenBank/DDBJ whole genome shotgun (WGS) entry which is preliminary data.</text>
</comment>
<evidence type="ECO:0000313" key="3">
    <source>
        <dbReference type="Proteomes" id="UP000660262"/>
    </source>
</evidence>
<feature type="region of interest" description="Disordered" evidence="1">
    <location>
        <begin position="1456"/>
        <end position="1510"/>
    </location>
</feature>
<feature type="region of interest" description="Disordered" evidence="1">
    <location>
        <begin position="1326"/>
        <end position="1413"/>
    </location>
</feature>
<dbReference type="OrthoDB" id="4062651at2759"/>
<proteinExistence type="predicted"/>
<organism evidence="2 3">
    <name type="scientific">Pycnococcus provasolii</name>
    <dbReference type="NCBI Taxonomy" id="41880"/>
    <lineage>
        <taxon>Eukaryota</taxon>
        <taxon>Viridiplantae</taxon>
        <taxon>Chlorophyta</taxon>
        <taxon>Pseudoscourfieldiophyceae</taxon>
        <taxon>Pseudoscourfieldiales</taxon>
        <taxon>Pycnococcaceae</taxon>
        <taxon>Pycnococcus</taxon>
    </lineage>
</organism>
<feature type="compositionally biased region" description="Polar residues" evidence="1">
    <location>
        <begin position="1345"/>
        <end position="1354"/>
    </location>
</feature>
<dbReference type="EMBL" id="BNJQ01000039">
    <property type="protein sequence ID" value="GHP12152.1"/>
    <property type="molecule type" value="Genomic_DNA"/>
</dbReference>
<feature type="compositionally biased region" description="Basic and acidic residues" evidence="1">
    <location>
        <begin position="1458"/>
        <end position="1467"/>
    </location>
</feature>
<reference evidence="2" key="1">
    <citation type="submission" date="2020-10" db="EMBL/GenBank/DDBJ databases">
        <title>Unveiling of a novel bifunctional photoreceptor, Dualchrome1, isolated from a cosmopolitan green alga.</title>
        <authorList>
            <person name="Suzuki S."/>
            <person name="Kawachi M."/>
        </authorList>
    </citation>
    <scope>NUCLEOTIDE SEQUENCE</scope>
    <source>
        <strain evidence="2">NIES 2893</strain>
    </source>
</reference>
<evidence type="ECO:0000313" key="2">
    <source>
        <dbReference type="EMBL" id="GHP12152.1"/>
    </source>
</evidence>
<feature type="region of interest" description="Disordered" evidence="1">
    <location>
        <begin position="1249"/>
        <end position="1284"/>
    </location>
</feature>
<feature type="compositionally biased region" description="Low complexity" evidence="1">
    <location>
        <begin position="1273"/>
        <end position="1283"/>
    </location>
</feature>
<accession>A0A830HY26</accession>
<dbReference type="Proteomes" id="UP000660262">
    <property type="component" value="Unassembled WGS sequence"/>
</dbReference>
<keyword evidence="3" id="KW-1185">Reference proteome</keyword>
<protein>
    <submittedName>
        <fullName evidence="2">Uncharacterized protein</fullName>
    </submittedName>
</protein>
<sequence>MIYAAEAYSYSQMRDSCNVCNGDNSTCLGCDGSPNSGFFDDACGICLEPSNPLFNQSCVDCAGVPNGLSTTDTFAKFDVSCVGCDGEPFSGKEFDDCGICDGPGCVGVSGNVLSAETRSPCCDCKGTAHGNAIINFCCDCVDYVGGNQNPYYAPGSAPPINQTVALNLYDQAAQAYARAVEYLTDVQVLSANTLQFDADTRITEMFNAVANSLLEALEKLSHPSADDDGKCWSDWFGERNDTFFVPPRDVCGICGGDNSTCVGCDGETPVGFGGLVYDDCGICGGLNRLVDVCGVCGGDNSTCRGCDGIPNSGKVFDACYGSDDPRMLTIERVLALREAYNPNDPLLEEPPGDDWFGMVSSGCSDPAAFRAACDAGEGGCCGCDGVPNSGKQRDACDVCRDLSDIDMGLWNITCNGCDGVANSGLVYDVCCDCDGNATTADACFQDLFQGDDSPFFYHDEANNVTYKSMKDAQIRAPSVWKNMLAANRTALWNERFDACGECLGWGYENSTCAGCDGVPFSMKLDDPCGVCDGNCSSCAAGEVFENATVRYTLQTLGFGVLPSHQAHQSGGCMPVVIADAIEDATGVALEEQPWNALVCTIRECWHPAVRCSPDVYFPQNRPGADTFVGTGDTVCMGWTPPPPPPGPLDRLEWYVVKFGTEWGPYTLRDMQRGYYDALNPTQSNVVVRLPLEPETVVAHVSYEVVERGFQYGRTSRDPERAGALAELFGRIFPDLTAATFSADSDNKMKTKQSETEVLYGRYRTLADMPGLERYAYPYCTSASHRMIGDPEGVADTVLWSLLMADKLSPEMYTEYYYGNGTTDDEIVDDSDDFVSEADRLLERLNLTDDSAVAGINATTNTTNATKATNATDADATVELSEMQRLYITNVHRRHGKVTDVNPKGLLVNYNVTNLNGTEDELWNPSKERIVDNATEWLDEDCLCSSQWYYQESISDFNGKGVFSGPVEPTCFRDWTPWRQHGVDADYLIGYARFASTATGDVIIAKDARLSLADGTRSTRDSAALSLVNASEVSMSRGGVILGAYASIVPHPGGGTMLTITGGTQYDGSRYPAQVEDLPLSAYYVRSSSRSLDVLHSWSNAVGGHTHQDYGGDMTRRGPWQIGMHGNLALSTIRTERPDPTTDRCYASFRATIPARNSVGAVFAPELVQVVPAKDSEPGVKVSWWFNATVRVSERGVSCTETSTVRRSGTEESRGNVQQRCVPALGDGYALVLYDAGVAPELLETHIRSMYVPPPSDDDDDDDFVGPKPPPSMSAPGSSSASSPVEVELPFDAVLPPRYGDLPTPREKQRERLRSVRKFGYAGLPHSLSIELDPKPAGSEGEPGSSHVSVQTRYNKPNDPHHAYRVGSTEGTTPRVAEPPASVAGIKGVGDSGDASSNRDANIAESPALLGPDLAEPARRLPDVFDMADHTISVRYIPAPSEMAAVSATRARLAPKRYFSKEAREDSFRPSPPPPASGAAAAAGPPPFPSLPSLMSVAESRARNPSDGIDDDLEHKRAYAEHWRAEARKMRANGVNYDSLRRPTHAPEETFVAKTSFDLDGMANFADDVKKQALDDAYTTRESIGINATNATTEADQSADGAKRNPAEVKAELPSAWDVYRAGGKSVQSVDPPGRLEIYIDNPHVPTLVVPIRLADVLRADNVNGTVAVGITSSNGDRGWMMADVIEFHFENHVETSP</sequence>